<keyword evidence="2" id="KW-1133">Transmembrane helix</keyword>
<keyword evidence="2" id="KW-0472">Membrane</keyword>
<accession>A0AAV2CBR1</accession>
<gene>
    <name evidence="3" type="ORF">LTRI10_LOCUS1117</name>
</gene>
<sequence>MLIAHEPIAYLTLPVAFLLPGLCTFHFLLTRRFLPRTIMLDRVTPLDLWVLTHAVHNVPLDYCHFLFGHLYPFQQFEYLGHLPFGPLITRRIIRLEISIDPFRVITPNIYLTADDILDEIAIVVEGEDDTDDDTEDDTENSDDEGPVEDLADNPGDEEENPSGEPKGDESGIIVHWISSDDSENDDSDDPPLATVLADLRDAYNSD</sequence>
<dbReference type="Proteomes" id="UP001497516">
    <property type="component" value="Chromosome 1"/>
</dbReference>
<keyword evidence="4" id="KW-1185">Reference proteome</keyword>
<reference evidence="3 4" key="1">
    <citation type="submission" date="2024-04" db="EMBL/GenBank/DDBJ databases">
        <authorList>
            <person name="Fracassetti M."/>
        </authorList>
    </citation>
    <scope>NUCLEOTIDE SEQUENCE [LARGE SCALE GENOMIC DNA]</scope>
</reference>
<protein>
    <submittedName>
        <fullName evidence="3">Uncharacterized protein</fullName>
    </submittedName>
</protein>
<evidence type="ECO:0000313" key="4">
    <source>
        <dbReference type="Proteomes" id="UP001497516"/>
    </source>
</evidence>
<dbReference type="EMBL" id="OZ034813">
    <property type="protein sequence ID" value="CAL1353195.1"/>
    <property type="molecule type" value="Genomic_DNA"/>
</dbReference>
<feature type="transmembrane region" description="Helical" evidence="2">
    <location>
        <begin position="7"/>
        <end position="29"/>
    </location>
</feature>
<evidence type="ECO:0000313" key="3">
    <source>
        <dbReference type="EMBL" id="CAL1353195.1"/>
    </source>
</evidence>
<evidence type="ECO:0000256" key="2">
    <source>
        <dbReference type="SAM" id="Phobius"/>
    </source>
</evidence>
<feature type="region of interest" description="Disordered" evidence="1">
    <location>
        <begin position="126"/>
        <end position="206"/>
    </location>
</feature>
<dbReference type="AlphaFoldDB" id="A0AAV2CBR1"/>
<feature type="compositionally biased region" description="Acidic residues" evidence="1">
    <location>
        <begin position="126"/>
        <end position="161"/>
    </location>
</feature>
<proteinExistence type="predicted"/>
<name>A0AAV2CBR1_9ROSI</name>
<keyword evidence="2" id="KW-0812">Transmembrane</keyword>
<feature type="compositionally biased region" description="Acidic residues" evidence="1">
    <location>
        <begin position="180"/>
        <end position="189"/>
    </location>
</feature>
<organism evidence="3 4">
    <name type="scientific">Linum trigynum</name>
    <dbReference type="NCBI Taxonomy" id="586398"/>
    <lineage>
        <taxon>Eukaryota</taxon>
        <taxon>Viridiplantae</taxon>
        <taxon>Streptophyta</taxon>
        <taxon>Embryophyta</taxon>
        <taxon>Tracheophyta</taxon>
        <taxon>Spermatophyta</taxon>
        <taxon>Magnoliopsida</taxon>
        <taxon>eudicotyledons</taxon>
        <taxon>Gunneridae</taxon>
        <taxon>Pentapetalae</taxon>
        <taxon>rosids</taxon>
        <taxon>fabids</taxon>
        <taxon>Malpighiales</taxon>
        <taxon>Linaceae</taxon>
        <taxon>Linum</taxon>
    </lineage>
</organism>
<evidence type="ECO:0000256" key="1">
    <source>
        <dbReference type="SAM" id="MobiDB-lite"/>
    </source>
</evidence>